<sequence>MATTPRKRAPNLKAKPTAKTNEKKLVAEGKPLTDKQNTARKNGMAERAAEQLKAYFPEVPTERLWIRQKNKGFSTIPRTLPIAMEVIDNLSKGQPAGHAYFGLWCRAPDSPLVVIQNPLIFASEAGFSGERAVDTWRRRMKRLKELGFIRAKKGVSGEFHYILLMNPNIVIELMKREESNNIQEELYLKFRDRIMDIGARGDIEAAARIFETKGKDAASPLAG</sequence>
<evidence type="ECO:0000313" key="2">
    <source>
        <dbReference type="EMBL" id="SEE20950.1"/>
    </source>
</evidence>
<feature type="compositionally biased region" description="Basic and acidic residues" evidence="1">
    <location>
        <begin position="20"/>
        <end position="33"/>
    </location>
</feature>
<dbReference type="EMBL" id="FNTT01000002">
    <property type="protein sequence ID" value="SEE20950.1"/>
    <property type="molecule type" value="Genomic_DNA"/>
</dbReference>
<protein>
    <submittedName>
        <fullName evidence="2">Uncharacterized protein</fullName>
    </submittedName>
</protein>
<accession>A0ABY0Z280</accession>
<organism evidence="2 3">
    <name type="scientific">Pseudomonas kilonensis</name>
    <dbReference type="NCBI Taxonomy" id="132476"/>
    <lineage>
        <taxon>Bacteria</taxon>
        <taxon>Pseudomonadati</taxon>
        <taxon>Pseudomonadota</taxon>
        <taxon>Gammaproteobacteria</taxon>
        <taxon>Pseudomonadales</taxon>
        <taxon>Pseudomonadaceae</taxon>
        <taxon>Pseudomonas</taxon>
    </lineage>
</organism>
<comment type="caution">
    <text evidence="2">The sequence shown here is derived from an EMBL/GenBank/DDBJ whole genome shotgun (WGS) entry which is preliminary data.</text>
</comment>
<name>A0ABY0Z280_9PSED</name>
<proteinExistence type="predicted"/>
<feature type="compositionally biased region" description="Basic residues" evidence="1">
    <location>
        <begin position="1"/>
        <end position="10"/>
    </location>
</feature>
<reference evidence="2 3" key="1">
    <citation type="submission" date="2016-10" db="EMBL/GenBank/DDBJ databases">
        <authorList>
            <person name="Varghese N."/>
            <person name="Submissions S."/>
        </authorList>
    </citation>
    <scope>NUCLEOTIDE SEQUENCE [LARGE SCALE GENOMIC DNA]</scope>
    <source>
        <strain evidence="2 3">BS3780</strain>
    </source>
</reference>
<dbReference type="Proteomes" id="UP000183915">
    <property type="component" value="Unassembled WGS sequence"/>
</dbReference>
<feature type="region of interest" description="Disordered" evidence="1">
    <location>
        <begin position="1"/>
        <end position="40"/>
    </location>
</feature>
<evidence type="ECO:0000313" key="3">
    <source>
        <dbReference type="Proteomes" id="UP000183915"/>
    </source>
</evidence>
<evidence type="ECO:0000256" key="1">
    <source>
        <dbReference type="SAM" id="MobiDB-lite"/>
    </source>
</evidence>
<gene>
    <name evidence="2" type="ORF">SAMN04490188_2994</name>
</gene>
<keyword evidence="3" id="KW-1185">Reference proteome</keyword>